<dbReference type="OrthoDB" id="1368803at2759"/>
<dbReference type="EMBL" id="PJQM01000769">
    <property type="protein sequence ID" value="RCI04156.1"/>
    <property type="molecule type" value="Genomic_DNA"/>
</dbReference>
<dbReference type="AlphaFoldDB" id="A0A367KPN1"/>
<feature type="domain" description="PRMT5 TIM barrel" evidence="9">
    <location>
        <begin position="24"/>
        <end position="254"/>
    </location>
</feature>
<feature type="domain" description="PRMT5 arginine-N-methyltransferase" evidence="8">
    <location>
        <begin position="266"/>
        <end position="427"/>
    </location>
</feature>
<dbReference type="Gene3D" id="2.70.160.11">
    <property type="entry name" value="Hnrnp arginine n-methyltransferase1"/>
    <property type="match status" value="1"/>
</dbReference>
<dbReference type="Pfam" id="PF17286">
    <property type="entry name" value="PRMT5_C"/>
    <property type="match status" value="1"/>
</dbReference>
<keyword evidence="1 4" id="KW-0489">Methyltransferase</keyword>
<feature type="binding site" evidence="6">
    <location>
        <begin position="298"/>
        <end position="299"/>
    </location>
    <ligand>
        <name>S-adenosyl-L-methionine</name>
        <dbReference type="ChEBI" id="CHEBI:59789"/>
    </ligand>
</feature>
<feature type="binding site" evidence="6">
    <location>
        <begin position="382"/>
        <end position="383"/>
    </location>
    <ligand>
        <name>S-adenosyl-L-methionine</name>
        <dbReference type="ChEBI" id="CHEBI:59789"/>
    </ligand>
</feature>
<dbReference type="CDD" id="cd02440">
    <property type="entry name" value="AdoMet_MTases"/>
    <property type="match status" value="1"/>
</dbReference>
<feature type="binding site" evidence="6">
    <location>
        <position position="355"/>
    </location>
    <ligand>
        <name>S-adenosyl-L-methionine</name>
        <dbReference type="ChEBI" id="CHEBI:59789"/>
    </ligand>
</feature>
<feature type="active site" description="Proton donor/acceptor" evidence="5">
    <location>
        <position position="407"/>
    </location>
</feature>
<accession>A0A367KPN1</accession>
<dbReference type="Pfam" id="PF17285">
    <property type="entry name" value="PRMT5_TIM"/>
    <property type="match status" value="1"/>
</dbReference>
<dbReference type="PANTHER" id="PTHR10738:SF0">
    <property type="entry name" value="PROTEIN ARGININE N-METHYLTRANSFERASE 5"/>
    <property type="match status" value="1"/>
</dbReference>
<reference evidence="11 12" key="1">
    <citation type="journal article" date="2018" name="G3 (Bethesda)">
        <title>Phylogenetic and Phylogenomic Definition of Rhizopus Species.</title>
        <authorList>
            <person name="Gryganskyi A.P."/>
            <person name="Golan J."/>
            <person name="Dolatabadi S."/>
            <person name="Mondo S."/>
            <person name="Robb S."/>
            <person name="Idnurm A."/>
            <person name="Muszewska A."/>
            <person name="Steczkiewicz K."/>
            <person name="Masonjones S."/>
            <person name="Liao H.L."/>
            <person name="Gajdeczka M.T."/>
            <person name="Anike F."/>
            <person name="Vuek A."/>
            <person name="Anishchenko I.M."/>
            <person name="Voigt K."/>
            <person name="de Hoog G.S."/>
            <person name="Smith M.E."/>
            <person name="Heitman J."/>
            <person name="Vilgalys R."/>
            <person name="Stajich J.E."/>
        </authorList>
    </citation>
    <scope>NUCLEOTIDE SEQUENCE [LARGE SCALE GENOMIC DNA]</scope>
    <source>
        <strain evidence="11 12">LSU 92-RS-03</strain>
    </source>
</reference>
<dbReference type="Proteomes" id="UP000253551">
    <property type="component" value="Unassembled WGS sequence"/>
</dbReference>
<dbReference type="GO" id="GO:0005634">
    <property type="term" value="C:nucleus"/>
    <property type="evidence" value="ECO:0007669"/>
    <property type="project" value="TreeGrafter"/>
</dbReference>
<dbReference type="InterPro" id="IPR007857">
    <property type="entry name" value="Arg_MeTrfase_PRMT5"/>
</dbReference>
<evidence type="ECO:0000256" key="7">
    <source>
        <dbReference type="PIRSR" id="PIRSR015894-3"/>
    </source>
</evidence>
<dbReference type="InterPro" id="IPR029063">
    <property type="entry name" value="SAM-dependent_MTases_sf"/>
</dbReference>
<evidence type="ECO:0000313" key="11">
    <source>
        <dbReference type="EMBL" id="RCI04156.1"/>
    </source>
</evidence>
<keyword evidence="3 4" id="KW-0949">S-adenosyl-L-methionine</keyword>
<dbReference type="GO" id="GO:0005829">
    <property type="term" value="C:cytosol"/>
    <property type="evidence" value="ECO:0007669"/>
    <property type="project" value="TreeGrafter"/>
</dbReference>
<dbReference type="Gene3D" id="3.40.50.150">
    <property type="entry name" value="Vaccinia Virus protein VP39"/>
    <property type="match status" value="1"/>
</dbReference>
<evidence type="ECO:0000256" key="1">
    <source>
        <dbReference type="ARBA" id="ARBA00022603"/>
    </source>
</evidence>
<feature type="active site" description="Proton donor/acceptor" evidence="5">
    <location>
        <position position="398"/>
    </location>
</feature>
<dbReference type="GO" id="GO:0016274">
    <property type="term" value="F:protein-arginine N-methyltransferase activity"/>
    <property type="evidence" value="ECO:0007669"/>
    <property type="project" value="InterPro"/>
</dbReference>
<name>A0A367KPN1_RHIST</name>
<sequence>MSRQCSIGLLATDHVTLRDAENWGYDFITAPITRPSFENTLTEMGSEEYKIWKDCPLFDSKDINPTLTACARKVVAFYPNWLELDSSVNDIRIRSELAFKQQVEYITHCGVRGGIFPKLCQQVENTARCLNSVLTPHSPQICVRVRLGEKAYHWKRWNKLRTMTEYNPRLGVALEITPHLPKDTLHLWLSEPVRILILSLDLFINNKHGYPVMTKDHQQFVKTMMHVLSPDIILAGTLPERAADCCQYIKFLNRKLPELTKFEESAWGFHDVLQVPLQPLAHHLENQFYETFEKDPIKYEQYEKAIFQALVDRIEDLSDEITTIGVVGAGRGPLVNCCLRASERSQRKIHVYAIEKNPHAYVTLQNMKATVWGDNVSLVFSDMRTWKPDIKYDILVSELLGSFGDNELSPECLDGAQRFLKESGISIPSSYTTSIAPLSSNRIYTNIMARKEPMRFETPYVVMFHQTCLLDSPQDLWTFHHPNKKDIPFGLDPINNLHNTQYQKTQFSIRHDCLMHGIAGYFDCTLYNDVTISIHPDTHSPGMFSWFPIFFPLQNPIHLTPESIVTVCFWRLTDQKKVWYEWSVSVNDKDKETHVSMVHNAKGKSYSMSFVV</sequence>
<feature type="site" description="Critical for specifying symmetric addition of methyl groups" evidence="7">
    <location>
        <position position="292"/>
    </location>
</feature>
<evidence type="ECO:0000259" key="10">
    <source>
        <dbReference type="Pfam" id="PF17286"/>
    </source>
</evidence>
<evidence type="ECO:0000256" key="5">
    <source>
        <dbReference type="PIRSR" id="PIRSR015894-1"/>
    </source>
</evidence>
<evidence type="ECO:0000256" key="4">
    <source>
        <dbReference type="PIRNR" id="PIRNR015894"/>
    </source>
</evidence>
<evidence type="ECO:0000256" key="3">
    <source>
        <dbReference type="ARBA" id="ARBA00022691"/>
    </source>
</evidence>
<dbReference type="GO" id="GO:0032259">
    <property type="term" value="P:methylation"/>
    <property type="evidence" value="ECO:0007669"/>
    <property type="project" value="UniProtKB-KW"/>
</dbReference>
<keyword evidence="12" id="KW-1185">Reference proteome</keyword>
<dbReference type="SUPFAM" id="SSF53335">
    <property type="entry name" value="S-adenosyl-L-methionine-dependent methyltransferases"/>
    <property type="match status" value="1"/>
</dbReference>
<keyword evidence="2 4" id="KW-0808">Transferase</keyword>
<dbReference type="PIRSF" id="PIRSF015894">
    <property type="entry name" value="Skb1_MeTrfase"/>
    <property type="match status" value="1"/>
</dbReference>
<dbReference type="STRING" id="4846.A0A367KPN1"/>
<dbReference type="Gene3D" id="3.20.20.150">
    <property type="entry name" value="Divalent-metal-dependent TIM barrel enzymes"/>
    <property type="match status" value="1"/>
</dbReference>
<comment type="caution">
    <text evidence="11">The sequence shown here is derived from an EMBL/GenBank/DDBJ whole genome shotgun (WGS) entry which is preliminary data.</text>
</comment>
<dbReference type="PROSITE" id="PS51678">
    <property type="entry name" value="SAM_MT_PRMT"/>
    <property type="match status" value="1"/>
</dbReference>
<dbReference type="InterPro" id="IPR025799">
    <property type="entry name" value="Arg_MeTrfase"/>
</dbReference>
<comment type="similarity">
    <text evidence="4">Belongs to the class I-like SAM-binding methyltransferase superfamily.</text>
</comment>
<organism evidence="11 12">
    <name type="scientific">Rhizopus stolonifer</name>
    <name type="common">Rhizopus nigricans</name>
    <dbReference type="NCBI Taxonomy" id="4846"/>
    <lineage>
        <taxon>Eukaryota</taxon>
        <taxon>Fungi</taxon>
        <taxon>Fungi incertae sedis</taxon>
        <taxon>Mucoromycota</taxon>
        <taxon>Mucoromycotina</taxon>
        <taxon>Mucoromycetes</taxon>
        <taxon>Mucorales</taxon>
        <taxon>Mucorineae</taxon>
        <taxon>Rhizopodaceae</taxon>
        <taxon>Rhizopus</taxon>
    </lineage>
</organism>
<dbReference type="PANTHER" id="PTHR10738">
    <property type="entry name" value="PROTEIN ARGININE N-METHYLTRANSFERASE 5"/>
    <property type="match status" value="1"/>
</dbReference>
<feature type="domain" description="PRMT5 oligomerisation" evidence="10">
    <location>
        <begin position="430"/>
        <end position="608"/>
    </location>
</feature>
<evidence type="ECO:0000259" key="8">
    <source>
        <dbReference type="Pfam" id="PF05185"/>
    </source>
</evidence>
<feature type="binding site" evidence="6">
    <location>
        <position position="289"/>
    </location>
    <ligand>
        <name>S-adenosyl-L-methionine</name>
        <dbReference type="ChEBI" id="CHEBI:59789"/>
    </ligand>
</feature>
<dbReference type="Pfam" id="PF05185">
    <property type="entry name" value="PRMT5"/>
    <property type="match status" value="1"/>
</dbReference>
<dbReference type="InterPro" id="IPR035248">
    <property type="entry name" value="PRMT5_C"/>
</dbReference>
<dbReference type="InterPro" id="IPR035247">
    <property type="entry name" value="PRMT5_TIM"/>
</dbReference>
<proteinExistence type="inferred from homology"/>
<protein>
    <recommendedName>
        <fullName evidence="4">Protein arginine N-methyltransferase</fullName>
    </recommendedName>
</protein>
<dbReference type="InterPro" id="IPR035075">
    <property type="entry name" value="PRMT5"/>
</dbReference>
<evidence type="ECO:0000313" key="12">
    <source>
        <dbReference type="Proteomes" id="UP000253551"/>
    </source>
</evidence>
<evidence type="ECO:0000259" key="9">
    <source>
        <dbReference type="Pfam" id="PF17285"/>
    </source>
</evidence>
<evidence type="ECO:0000256" key="6">
    <source>
        <dbReference type="PIRSR" id="PIRSR015894-2"/>
    </source>
</evidence>
<dbReference type="GO" id="GO:0006355">
    <property type="term" value="P:regulation of DNA-templated transcription"/>
    <property type="evidence" value="ECO:0007669"/>
    <property type="project" value="TreeGrafter"/>
</dbReference>
<evidence type="ECO:0000256" key="2">
    <source>
        <dbReference type="ARBA" id="ARBA00022679"/>
    </source>
</evidence>
<gene>
    <name evidence="11" type="primary">PRMT5_2</name>
    <name evidence="11" type="ORF">CU098_007510</name>
</gene>